<keyword evidence="3" id="KW-0812">Transmembrane</keyword>
<dbReference type="GO" id="GO:0008237">
    <property type="term" value="F:metallopeptidase activity"/>
    <property type="evidence" value="ECO:0007669"/>
    <property type="project" value="InterPro"/>
</dbReference>
<name>A0A1C7EH55_9BACL</name>
<dbReference type="InterPro" id="IPR034015">
    <property type="entry name" value="M1_LTA4H"/>
</dbReference>
<evidence type="ECO:0000313" key="5">
    <source>
        <dbReference type="EMBL" id="ANU23118.1"/>
    </source>
</evidence>
<dbReference type="PANTHER" id="PTHR45726:SF3">
    <property type="entry name" value="LEUKOTRIENE A-4 HYDROLASE"/>
    <property type="match status" value="1"/>
</dbReference>
<feature type="transmembrane region" description="Helical" evidence="3">
    <location>
        <begin position="6"/>
        <end position="26"/>
    </location>
</feature>
<reference evidence="5" key="1">
    <citation type="submission" date="2016-10" db="EMBL/GenBank/DDBJ databases">
        <authorList>
            <person name="See-Too W.S."/>
        </authorList>
    </citation>
    <scope>NUCLEOTIDE SEQUENCE</scope>
    <source>
        <strain evidence="5">DSM 22276</strain>
    </source>
</reference>
<dbReference type="Pfam" id="PF01433">
    <property type="entry name" value="Peptidase_M1"/>
    <property type="match status" value="1"/>
</dbReference>
<comment type="cofactor">
    <cofactor evidence="2">
        <name>Zn(2+)</name>
        <dbReference type="ChEBI" id="CHEBI:29105"/>
    </cofactor>
    <text evidence="2">Binds 1 zinc ion per subunit.</text>
</comment>
<evidence type="ECO:0000256" key="2">
    <source>
        <dbReference type="PIRSR" id="PIRSR634015-3"/>
    </source>
</evidence>
<keyword evidence="2" id="KW-0479">Metal-binding</keyword>
<sequence length="460" mass="52691">MKQKVVVTIVVISVLIVGVVAALVFLGKDETVVMEKYVETTNAVYDISINMDRENDFQIQTAIDVTNDSTDAWADIGFYLVPNAMNAEETTSYEDDRAQIEVTSITVDGKEVSYTLENNKLLVELETPLESGSLANVVVDYSMTLPQNGMRLSQVDDNYYLAHWYPMLALYRNGWDINDYDAKGESYNTDYGDFTVSYELPEDYLVASSGNDGPIKATSKGTVKGDNIKDFYMAIMDPDEWEYETIQANDTKLNVFTRATQNILEETSSLAVDAYLYFEVEIGDNPFTGLDIIANDGYMEYPNIIEVAADGESQEMVLVHEIAHQWFYYIVTNDPYYESWLDEGLTEFSSSLFISDYYDDDEYGFWGASTAEQYSRPEKYVNLPLSKFTDESYYSTIYGKVPMVLKEYFEEHGGRDGALLFLSAYYKEFQFKQVNTQEFKTFFEEYFEGDQSKFLNSWLK</sequence>
<dbReference type="RefSeq" id="WP_065526165.1">
    <property type="nucleotide sequence ID" value="NZ_CP016543.2"/>
</dbReference>
<feature type="active site" description="Proton donor" evidence="1">
    <location>
        <position position="398"/>
    </location>
</feature>
<dbReference type="KEGG" id="pdg:BCM40_06945"/>
<dbReference type="Gene3D" id="1.10.390.10">
    <property type="entry name" value="Neutral Protease Domain 2"/>
    <property type="match status" value="1"/>
</dbReference>
<evidence type="ECO:0000259" key="4">
    <source>
        <dbReference type="Pfam" id="PF01433"/>
    </source>
</evidence>
<dbReference type="InterPro" id="IPR027268">
    <property type="entry name" value="Peptidase_M4/M1_CTD_sf"/>
</dbReference>
<organism evidence="5 6">
    <name type="scientific">Planococcus donghaensis</name>
    <dbReference type="NCBI Taxonomy" id="414778"/>
    <lineage>
        <taxon>Bacteria</taxon>
        <taxon>Bacillati</taxon>
        <taxon>Bacillota</taxon>
        <taxon>Bacilli</taxon>
        <taxon>Bacillales</taxon>
        <taxon>Caryophanaceae</taxon>
        <taxon>Planococcus</taxon>
    </lineage>
</organism>
<dbReference type="OrthoDB" id="3268975at2"/>
<accession>A0A1C7EH55</accession>
<keyword evidence="6" id="KW-1185">Reference proteome</keyword>
<dbReference type="InterPro" id="IPR014782">
    <property type="entry name" value="Peptidase_M1_dom"/>
</dbReference>
<dbReference type="Gene3D" id="2.60.40.1730">
    <property type="entry name" value="tricorn interacting facor f3 domain"/>
    <property type="match status" value="1"/>
</dbReference>
<dbReference type="InterPro" id="IPR042097">
    <property type="entry name" value="Aminopeptidase_N-like_N_sf"/>
</dbReference>
<evidence type="ECO:0000256" key="3">
    <source>
        <dbReference type="SAM" id="Phobius"/>
    </source>
</evidence>
<feature type="binding site" evidence="2">
    <location>
        <position position="343"/>
    </location>
    <ligand>
        <name>Zn(2+)</name>
        <dbReference type="ChEBI" id="CHEBI:29105"/>
        <note>catalytic</note>
    </ligand>
</feature>
<gene>
    <name evidence="5" type="ORF">BCM40_06945</name>
</gene>
<evidence type="ECO:0000256" key="1">
    <source>
        <dbReference type="PIRSR" id="PIRSR634015-1"/>
    </source>
</evidence>
<keyword evidence="2" id="KW-0862">Zinc</keyword>
<feature type="binding site" evidence="2">
    <location>
        <position position="324"/>
    </location>
    <ligand>
        <name>Zn(2+)</name>
        <dbReference type="ChEBI" id="CHEBI:29105"/>
        <note>catalytic</note>
    </ligand>
</feature>
<proteinExistence type="predicted"/>
<dbReference type="EMBL" id="CP016543">
    <property type="protein sequence ID" value="ANU23118.1"/>
    <property type="molecule type" value="Genomic_DNA"/>
</dbReference>
<feature type="domain" description="Peptidase M1 membrane alanine aminopeptidase" evidence="4">
    <location>
        <begin position="306"/>
        <end position="458"/>
    </location>
</feature>
<dbReference type="SUPFAM" id="SSF55486">
    <property type="entry name" value="Metalloproteases ('zincins'), catalytic domain"/>
    <property type="match status" value="1"/>
</dbReference>
<evidence type="ECO:0000313" key="6">
    <source>
        <dbReference type="Proteomes" id="UP000092495"/>
    </source>
</evidence>
<keyword evidence="3" id="KW-0472">Membrane</keyword>
<dbReference type="AlphaFoldDB" id="A0A1C7EH55"/>
<feature type="binding site" evidence="2">
    <location>
        <position position="320"/>
    </location>
    <ligand>
        <name>Zn(2+)</name>
        <dbReference type="ChEBI" id="CHEBI:29105"/>
        <note>catalytic</note>
    </ligand>
</feature>
<dbReference type="GO" id="GO:0008270">
    <property type="term" value="F:zinc ion binding"/>
    <property type="evidence" value="ECO:0007669"/>
    <property type="project" value="InterPro"/>
</dbReference>
<dbReference type="Proteomes" id="UP000092495">
    <property type="component" value="Chromosome"/>
</dbReference>
<protein>
    <submittedName>
        <fullName evidence="5">Peptidase</fullName>
    </submittedName>
</protein>
<dbReference type="STRING" id="414778.BCM40_06945"/>
<feature type="active site" description="Proton acceptor" evidence="1">
    <location>
        <position position="321"/>
    </location>
</feature>
<dbReference type="CDD" id="cd09604">
    <property type="entry name" value="M1_APN_like"/>
    <property type="match status" value="1"/>
</dbReference>
<dbReference type="PANTHER" id="PTHR45726">
    <property type="entry name" value="LEUKOTRIENE A-4 HYDROLASE"/>
    <property type="match status" value="1"/>
</dbReference>
<keyword evidence="3" id="KW-1133">Transmembrane helix</keyword>